<dbReference type="GO" id="GO:0022857">
    <property type="term" value="F:transmembrane transporter activity"/>
    <property type="evidence" value="ECO:0007669"/>
    <property type="project" value="InterPro"/>
</dbReference>
<dbReference type="EMBL" id="CP092085">
    <property type="protein sequence ID" value="UUN96843.1"/>
    <property type="molecule type" value="Genomic_DNA"/>
</dbReference>
<dbReference type="InterPro" id="IPR044770">
    <property type="entry name" value="MFS_spinster-like"/>
</dbReference>
<comment type="subcellular location">
    <subcellularLocation>
        <location evidence="1">Membrane</location>
        <topology evidence="1">Multi-pass membrane protein</topology>
    </subcellularLocation>
</comment>
<evidence type="ECO:0000313" key="6">
    <source>
        <dbReference type="EMBL" id="UUN96843.1"/>
    </source>
</evidence>
<evidence type="ECO:0000313" key="7">
    <source>
        <dbReference type="Proteomes" id="UP000644140"/>
    </source>
</evidence>
<protein>
    <submittedName>
        <fullName evidence="6">MFS transporter</fullName>
    </submittedName>
</protein>
<keyword evidence="4" id="KW-1133">Transmembrane helix</keyword>
<dbReference type="Pfam" id="PF07690">
    <property type="entry name" value="MFS_1"/>
    <property type="match status" value="1"/>
</dbReference>
<dbReference type="PANTHER" id="PTHR23505">
    <property type="entry name" value="SPINSTER"/>
    <property type="match status" value="1"/>
</dbReference>
<keyword evidence="2" id="KW-0813">Transport</keyword>
<keyword evidence="3" id="KW-0812">Transmembrane</keyword>
<dbReference type="eggNOG" id="COG2814">
    <property type="taxonomic scope" value="Bacteria"/>
</dbReference>
<name>A0A0A8TSM8_ACIBZ</name>
<dbReference type="InterPro" id="IPR036259">
    <property type="entry name" value="MFS_trans_sf"/>
</dbReference>
<dbReference type="SUPFAM" id="SSF103473">
    <property type="entry name" value="MFS general substrate transporter"/>
    <property type="match status" value="1"/>
</dbReference>
<organism evidence="6 7">
    <name type="scientific">Acinetobacter bereziniae</name>
    <name type="common">Acinetobacter genomosp. 10</name>
    <dbReference type="NCBI Taxonomy" id="106648"/>
    <lineage>
        <taxon>Bacteria</taxon>
        <taxon>Pseudomonadati</taxon>
        <taxon>Pseudomonadota</taxon>
        <taxon>Gammaproteobacteria</taxon>
        <taxon>Moraxellales</taxon>
        <taxon>Moraxellaceae</taxon>
        <taxon>Acinetobacter</taxon>
    </lineage>
</organism>
<evidence type="ECO:0000256" key="3">
    <source>
        <dbReference type="ARBA" id="ARBA00022692"/>
    </source>
</evidence>
<reference evidence="6" key="1">
    <citation type="submission" date="2022-02" db="EMBL/GenBank/DDBJ databases">
        <title>Characterization of Tn125 harboring carbapenem-resistant Acinetobacter bereziniae clinical isolates.</title>
        <authorList>
            <person name="Wong N.-K."/>
            <person name="Pan Q."/>
        </authorList>
    </citation>
    <scope>NUCLEOTIDE SEQUENCE</scope>
    <source>
        <strain evidence="6">GD03393</strain>
    </source>
</reference>
<dbReference type="GO" id="GO:0016020">
    <property type="term" value="C:membrane"/>
    <property type="evidence" value="ECO:0007669"/>
    <property type="project" value="UniProtKB-SubCell"/>
</dbReference>
<dbReference type="AlphaFoldDB" id="A0A0A8TSM8"/>
<keyword evidence="5" id="KW-0472">Membrane</keyword>
<evidence type="ECO:0000256" key="5">
    <source>
        <dbReference type="ARBA" id="ARBA00023136"/>
    </source>
</evidence>
<gene>
    <name evidence="6" type="ORF">I9054_015920</name>
</gene>
<dbReference type="PANTHER" id="PTHR23505:SF79">
    <property type="entry name" value="PROTEIN SPINSTER"/>
    <property type="match status" value="1"/>
</dbReference>
<dbReference type="CDD" id="cd17328">
    <property type="entry name" value="MFS_spinster_like"/>
    <property type="match status" value="1"/>
</dbReference>
<dbReference type="InterPro" id="IPR011701">
    <property type="entry name" value="MFS"/>
</dbReference>
<dbReference type="InterPro" id="IPR020846">
    <property type="entry name" value="MFS_dom"/>
</dbReference>
<proteinExistence type="predicted"/>
<dbReference type="Gene3D" id="1.20.1250.20">
    <property type="entry name" value="MFS general substrate transporter like domains"/>
    <property type="match status" value="1"/>
</dbReference>
<dbReference type="PROSITE" id="PS50850">
    <property type="entry name" value="MFS"/>
    <property type="match status" value="1"/>
</dbReference>
<evidence type="ECO:0000256" key="4">
    <source>
        <dbReference type="ARBA" id="ARBA00022989"/>
    </source>
</evidence>
<evidence type="ECO:0000256" key="2">
    <source>
        <dbReference type="ARBA" id="ARBA00022448"/>
    </source>
</evidence>
<dbReference type="RefSeq" id="WP_005030703.1">
    <property type="nucleotide sequence ID" value="NZ_BBLJ01000021.1"/>
</dbReference>
<sequence length="437" mass="47156">MNSLIHNKWKILILLFLANTMNFFDRTIPAVVIESIRLEYSLNDKQLGMLAAAFSLVYAIAGLYFGKLADRNSRKKIIGIGLIAWSGFTAMNALAWSYISFFMARVGVGVGEASYAPAANSLIGDLFPPQHRAKAIGIFMLGLPVGMVLAFFTVGGIAQAFNSWRAPFIVAAVPGLILAICFFFIREPARGAAEAENYQAKTSKQNSLGSLLKIKTLRWIILSGIMQNLAIAAGIAFLVPLFLRYFGLTLIQGSLLAGCIIGITGLIGLTLGGVIADKIYQKSKKGRLLFGALCLLISAIMIGLSLMLKSQAVVLFTVLSCLGWLAMYNYYTTVYPAIQEVVEPNQRAMAFGLCLAIMYVLGGAFGPLLVGALSDHYANAAMTVSGATGITDQFRAIGLHKAMIIIPITLLLSAVFIYMSAQTFMKDALTLQQPNES</sequence>
<dbReference type="Proteomes" id="UP000644140">
    <property type="component" value="Chromosome"/>
</dbReference>
<accession>A0A0A8TSM8</accession>
<evidence type="ECO:0000256" key="1">
    <source>
        <dbReference type="ARBA" id="ARBA00004141"/>
    </source>
</evidence>
<dbReference type="GeneID" id="69461461"/>